<dbReference type="Proteomes" id="UP000282184">
    <property type="component" value="Unassembled WGS sequence"/>
</dbReference>
<keyword evidence="4" id="KW-0808">Transferase</keyword>
<dbReference type="Pfam" id="PF02518">
    <property type="entry name" value="HATPase_c"/>
    <property type="match status" value="1"/>
</dbReference>
<sequence>MGDIFCALPHNSMPLFSSLPWCHCVGTAVCLLLVACPARAGGPVPSSPTDSLRRLLARTQLPDTQRVQVLDELCWQLSRRDLLAARRYGEAGLALARRVGYRLGEARCANDLGTTALYQGELVAATRYYQTSVAAARQLPPTPAHRRLLAFALMGLGNALTEQQAWARAETQFREARTALPSTASAADRALFELNLGNFYQQWGHPARALAPLRRALATYQQAGDSTHQALATRALGAAAYDLRQLPLAETYLRQALRLNRALQDTLGQAGDLNNLALVQAARGRHPAAVALSRQARALARAAHARDLEAEALDNLAEALARSGQAPAAYRTLRRYLALNDSLRGAAAARELAALQVRYRVAQQQLRIGQLRGQQQAARQQAARQAARLRQLGAAAVALLAALLLFGWLMLRLRRSRAALARSEAALRQANRTKDQLMAVVGHDLRGPVAAFQQVQPLLTHYAQAPEPAELRALAAELGESARQMAALLDNVLCWARAQIGQVLLRPEPLAAAAVAEAAAALLRPAATAKGVQLQLDLAPDLPPLRTDADALATVLRNLLGNAVRFTPPGGTVQLRVTPAAAGQLRVEVADTGPGLPPAALTGAAPTPGTGGEVGTGLGLPLCREFVRLLGGELRHNAGQPGGARLWFDLPAAR</sequence>
<dbReference type="InterPro" id="IPR036890">
    <property type="entry name" value="HATPase_C_sf"/>
</dbReference>
<keyword evidence="8" id="KW-0812">Transmembrane</keyword>
<reference evidence="10 11" key="1">
    <citation type="submission" date="2018-12" db="EMBL/GenBank/DDBJ databases">
        <title>Hymenobacter gummosus sp. nov., isolated from a spring.</title>
        <authorList>
            <person name="Nie L."/>
        </authorList>
    </citation>
    <scope>NUCLEOTIDE SEQUENCE [LARGE SCALE GENOMIC DNA]</scope>
    <source>
        <strain evidence="10 11">KCTC 52166</strain>
    </source>
</reference>
<dbReference type="GO" id="GO:0000155">
    <property type="term" value="F:phosphorelay sensor kinase activity"/>
    <property type="evidence" value="ECO:0007669"/>
    <property type="project" value="InterPro"/>
</dbReference>
<name>A0A431U5A5_9BACT</name>
<dbReference type="PRINTS" id="PR00344">
    <property type="entry name" value="BCTRLSENSOR"/>
</dbReference>
<comment type="caution">
    <text evidence="10">The sequence shown here is derived from an EMBL/GenBank/DDBJ whole genome shotgun (WGS) entry which is preliminary data.</text>
</comment>
<evidence type="ECO:0000313" key="10">
    <source>
        <dbReference type="EMBL" id="RTQ51379.1"/>
    </source>
</evidence>
<evidence type="ECO:0000256" key="2">
    <source>
        <dbReference type="ARBA" id="ARBA00012438"/>
    </source>
</evidence>
<evidence type="ECO:0000256" key="8">
    <source>
        <dbReference type="SAM" id="Phobius"/>
    </source>
</evidence>
<evidence type="ECO:0000256" key="5">
    <source>
        <dbReference type="ARBA" id="ARBA00022777"/>
    </source>
</evidence>
<proteinExistence type="predicted"/>
<dbReference type="SMART" id="SM00028">
    <property type="entry name" value="TPR"/>
    <property type="match status" value="6"/>
</dbReference>
<keyword evidence="5 10" id="KW-0418">Kinase</keyword>
<keyword evidence="8" id="KW-1133">Transmembrane helix</keyword>
<accession>A0A431U5A5</accession>
<dbReference type="SUPFAM" id="SSF48452">
    <property type="entry name" value="TPR-like"/>
    <property type="match status" value="2"/>
</dbReference>
<dbReference type="EC" id="2.7.13.3" evidence="2"/>
<dbReference type="Gene3D" id="3.30.565.10">
    <property type="entry name" value="Histidine kinase-like ATPase, C-terminal domain"/>
    <property type="match status" value="1"/>
</dbReference>
<feature type="domain" description="Histidine kinase" evidence="9">
    <location>
        <begin position="440"/>
        <end position="654"/>
    </location>
</feature>
<dbReference type="InterPro" id="IPR003661">
    <property type="entry name" value="HisK_dim/P_dom"/>
</dbReference>
<dbReference type="Gene3D" id="1.25.40.10">
    <property type="entry name" value="Tetratricopeptide repeat domain"/>
    <property type="match status" value="2"/>
</dbReference>
<dbReference type="PANTHER" id="PTHR43711:SF31">
    <property type="entry name" value="HISTIDINE KINASE"/>
    <property type="match status" value="1"/>
</dbReference>
<protein>
    <recommendedName>
        <fullName evidence="2">histidine kinase</fullName>
        <ecNumber evidence="2">2.7.13.3</ecNumber>
    </recommendedName>
</protein>
<keyword evidence="7" id="KW-0175">Coiled coil</keyword>
<gene>
    <name evidence="10" type="ORF">EJV47_06125</name>
</gene>
<keyword evidence="8" id="KW-0472">Membrane</keyword>
<dbReference type="Gene3D" id="1.10.287.130">
    <property type="match status" value="1"/>
</dbReference>
<dbReference type="SUPFAM" id="SSF47384">
    <property type="entry name" value="Homodimeric domain of signal transducing histidine kinase"/>
    <property type="match status" value="1"/>
</dbReference>
<dbReference type="SMART" id="SM00387">
    <property type="entry name" value="HATPase_c"/>
    <property type="match status" value="1"/>
</dbReference>
<dbReference type="OrthoDB" id="1119265at2"/>
<dbReference type="CDD" id="cd00082">
    <property type="entry name" value="HisKA"/>
    <property type="match status" value="1"/>
</dbReference>
<dbReference type="AlphaFoldDB" id="A0A431U5A5"/>
<dbReference type="InterPro" id="IPR003594">
    <property type="entry name" value="HATPase_dom"/>
</dbReference>
<comment type="catalytic activity">
    <reaction evidence="1">
        <text>ATP + protein L-histidine = ADP + protein N-phospho-L-histidine.</text>
        <dbReference type="EC" id="2.7.13.3"/>
    </reaction>
</comment>
<keyword evidence="11" id="KW-1185">Reference proteome</keyword>
<dbReference type="EMBL" id="RXOF01000003">
    <property type="protein sequence ID" value="RTQ51379.1"/>
    <property type="molecule type" value="Genomic_DNA"/>
</dbReference>
<evidence type="ECO:0000256" key="6">
    <source>
        <dbReference type="ARBA" id="ARBA00023012"/>
    </source>
</evidence>
<dbReference type="PANTHER" id="PTHR43711">
    <property type="entry name" value="TWO-COMPONENT HISTIDINE KINASE"/>
    <property type="match status" value="1"/>
</dbReference>
<feature type="coiled-coil region" evidence="7">
    <location>
        <begin position="413"/>
        <end position="440"/>
    </location>
</feature>
<dbReference type="InterPro" id="IPR011990">
    <property type="entry name" value="TPR-like_helical_dom_sf"/>
</dbReference>
<dbReference type="InterPro" id="IPR004358">
    <property type="entry name" value="Sig_transdc_His_kin-like_C"/>
</dbReference>
<keyword evidence="6" id="KW-0902">Two-component regulatory system</keyword>
<evidence type="ECO:0000256" key="7">
    <source>
        <dbReference type="SAM" id="Coils"/>
    </source>
</evidence>
<keyword evidence="3" id="KW-0597">Phosphoprotein</keyword>
<feature type="transmembrane region" description="Helical" evidence="8">
    <location>
        <begin position="392"/>
        <end position="411"/>
    </location>
</feature>
<evidence type="ECO:0000259" key="9">
    <source>
        <dbReference type="PROSITE" id="PS50109"/>
    </source>
</evidence>
<organism evidence="10 11">
    <name type="scientific">Hymenobacter gummosus</name>
    <dbReference type="NCBI Taxonomy" id="1776032"/>
    <lineage>
        <taxon>Bacteria</taxon>
        <taxon>Pseudomonadati</taxon>
        <taxon>Bacteroidota</taxon>
        <taxon>Cytophagia</taxon>
        <taxon>Cytophagales</taxon>
        <taxon>Hymenobacteraceae</taxon>
        <taxon>Hymenobacter</taxon>
    </lineage>
</organism>
<evidence type="ECO:0000256" key="4">
    <source>
        <dbReference type="ARBA" id="ARBA00022679"/>
    </source>
</evidence>
<dbReference type="InterPro" id="IPR050736">
    <property type="entry name" value="Sensor_HK_Regulatory"/>
</dbReference>
<dbReference type="SUPFAM" id="SSF55874">
    <property type="entry name" value="ATPase domain of HSP90 chaperone/DNA topoisomerase II/histidine kinase"/>
    <property type="match status" value="1"/>
</dbReference>
<dbReference type="InterPro" id="IPR005467">
    <property type="entry name" value="His_kinase_dom"/>
</dbReference>
<dbReference type="InterPro" id="IPR019734">
    <property type="entry name" value="TPR_rpt"/>
</dbReference>
<dbReference type="InterPro" id="IPR036097">
    <property type="entry name" value="HisK_dim/P_sf"/>
</dbReference>
<evidence type="ECO:0000256" key="3">
    <source>
        <dbReference type="ARBA" id="ARBA00022553"/>
    </source>
</evidence>
<dbReference type="PROSITE" id="PS50109">
    <property type="entry name" value="HIS_KIN"/>
    <property type="match status" value="1"/>
</dbReference>
<evidence type="ECO:0000256" key="1">
    <source>
        <dbReference type="ARBA" id="ARBA00000085"/>
    </source>
</evidence>
<evidence type="ECO:0000313" key="11">
    <source>
        <dbReference type="Proteomes" id="UP000282184"/>
    </source>
</evidence>